<evidence type="ECO:0000256" key="1">
    <source>
        <dbReference type="SAM" id="MobiDB-lite"/>
    </source>
</evidence>
<dbReference type="EMBL" id="BNCO01000064">
    <property type="protein sequence ID" value="GIL64201.1"/>
    <property type="molecule type" value="Genomic_DNA"/>
</dbReference>
<evidence type="ECO:0000313" key="2">
    <source>
        <dbReference type="EMBL" id="GIL64201.1"/>
    </source>
</evidence>
<feature type="non-terminal residue" evidence="2">
    <location>
        <position position="1"/>
    </location>
</feature>
<keyword evidence="3" id="KW-1185">Reference proteome</keyword>
<protein>
    <submittedName>
        <fullName evidence="2">Uncharacterized protein</fullName>
    </submittedName>
</protein>
<sequence>QLLNGTGICNGVKTKLQEHQQQQQQHPAATAVVAVPGLQPLRPGGYFCGAHPHPSNGIATLASASRPAHAASEAAAAAAAPGSSNAASAAVSSAGLMQVPAHPPTGFSTGQSVGASFAIAFTPPPNPAVQPVPVPLPFGAAAVDAPPLSQVPLLLQGGPQGPLHHPPPPPPGARVPSRPFHRRHFSAGCAVELSGRPPVQLCGGGVQGCVGEGLLSTAPSFTPAAPLPSAAPFPVVPACHSRTRSTTATTTTASIITTINPTKKTTPTIPTSASASASTTATDTEAADALQLRMRLSASSAHGLALPVFAASASGAGPGPCYPPCSSNAGLIGPYEVLTALAPTAVADGSGSGMEMEGGGHGGPGSPMALDQMALDSLMPDLSSVEDFLLKEAEGTGVGSTDAEAGMA</sequence>
<dbReference type="AlphaFoldDB" id="A0A8J4F7D4"/>
<organism evidence="2 3">
    <name type="scientific">Volvox africanus</name>
    <dbReference type="NCBI Taxonomy" id="51714"/>
    <lineage>
        <taxon>Eukaryota</taxon>
        <taxon>Viridiplantae</taxon>
        <taxon>Chlorophyta</taxon>
        <taxon>core chlorophytes</taxon>
        <taxon>Chlorophyceae</taxon>
        <taxon>CS clade</taxon>
        <taxon>Chlamydomonadales</taxon>
        <taxon>Volvocaceae</taxon>
        <taxon>Volvox</taxon>
    </lineage>
</organism>
<feature type="region of interest" description="Disordered" evidence="1">
    <location>
        <begin position="157"/>
        <end position="176"/>
    </location>
</feature>
<evidence type="ECO:0000313" key="3">
    <source>
        <dbReference type="Proteomes" id="UP000747399"/>
    </source>
</evidence>
<accession>A0A8J4F7D4</accession>
<reference evidence="2" key="1">
    <citation type="journal article" date="2021" name="Proc. Natl. Acad. Sci. U.S.A.">
        <title>Three genomes in the algal genus Volvox reveal the fate of a haploid sex-determining region after a transition to homothallism.</title>
        <authorList>
            <person name="Yamamoto K."/>
            <person name="Hamaji T."/>
            <person name="Kawai-Toyooka H."/>
            <person name="Matsuzaki R."/>
            <person name="Takahashi F."/>
            <person name="Nishimura Y."/>
            <person name="Kawachi M."/>
            <person name="Noguchi H."/>
            <person name="Minakuchi Y."/>
            <person name="Umen J.G."/>
            <person name="Toyoda A."/>
            <person name="Nozaki H."/>
        </authorList>
    </citation>
    <scope>NUCLEOTIDE SEQUENCE</scope>
    <source>
        <strain evidence="2">NIES-3780</strain>
    </source>
</reference>
<dbReference type="Proteomes" id="UP000747399">
    <property type="component" value="Unassembled WGS sequence"/>
</dbReference>
<proteinExistence type="predicted"/>
<feature type="region of interest" description="Disordered" evidence="1">
    <location>
        <begin position="349"/>
        <end position="369"/>
    </location>
</feature>
<feature type="compositionally biased region" description="Gly residues" evidence="1">
    <location>
        <begin position="350"/>
        <end position="365"/>
    </location>
</feature>
<name>A0A8J4F7D4_9CHLO</name>
<gene>
    <name evidence="2" type="ORF">Vafri_18173</name>
</gene>
<comment type="caution">
    <text evidence="2">The sequence shown here is derived from an EMBL/GenBank/DDBJ whole genome shotgun (WGS) entry which is preliminary data.</text>
</comment>
<feature type="compositionally biased region" description="Pro residues" evidence="1">
    <location>
        <begin position="164"/>
        <end position="173"/>
    </location>
</feature>
<feature type="region of interest" description="Disordered" evidence="1">
    <location>
        <begin position="261"/>
        <end position="282"/>
    </location>
</feature>